<dbReference type="PATRIC" id="fig|49547.3.peg.2033"/>
<accession>A0A165Z0P1</accession>
<reference evidence="1 2" key="1">
    <citation type="submission" date="2016-04" db="EMBL/GenBank/DDBJ databases">
        <title>Genome sequence of Methanobrevibacter curvatus DSM 11111.</title>
        <authorList>
            <person name="Poehlein A."/>
            <person name="Seedorf H."/>
            <person name="Daniel R."/>
        </authorList>
    </citation>
    <scope>NUCLEOTIDE SEQUENCE [LARGE SCALE GENOMIC DNA]</scope>
    <source>
        <strain evidence="1 2">DSM 11111</strain>
    </source>
</reference>
<comment type="caution">
    <text evidence="1">The sequence shown here is derived from an EMBL/GenBank/DDBJ whole genome shotgun (WGS) entry which is preliminary data.</text>
</comment>
<proteinExistence type="predicted"/>
<evidence type="ECO:0000313" key="2">
    <source>
        <dbReference type="Proteomes" id="UP000077245"/>
    </source>
</evidence>
<name>A0A165Z0P1_9EURY</name>
<keyword evidence="2" id="KW-1185">Reference proteome</keyword>
<dbReference type="EMBL" id="LWMV01000224">
    <property type="protein sequence ID" value="KZX10099.1"/>
    <property type="molecule type" value="Genomic_DNA"/>
</dbReference>
<gene>
    <name evidence="1" type="ORF">MBCUR_19250</name>
</gene>
<protein>
    <submittedName>
        <fullName evidence="1">Uncharacterized protein</fullName>
    </submittedName>
</protein>
<sequence length="239" mass="27589">MKFKKTFLSVIFVAIIFIIAVNASYAVSNEVIEPYKDYSADIYQKKIISVEDIHKSVIKGEKYYNTNILKIDVKSLYQKNYKIKSIKMKFSNGKTLNYNLSKFKKRSKINVKINLGNKYLDKITVNYNTKGKIKNETVNFGSNSKWKGTTYFKGKKSKIVLKESGVPVNEGQGYIKITNRHFKIKTIGSKYYLKSITAYFIHIEVTMVKTFNGHGMHTLTKYIPKTHAPSIGAFKVFYY</sequence>
<dbReference type="Proteomes" id="UP000077245">
    <property type="component" value="Unassembled WGS sequence"/>
</dbReference>
<evidence type="ECO:0000313" key="1">
    <source>
        <dbReference type="EMBL" id="KZX10099.1"/>
    </source>
</evidence>
<dbReference type="AlphaFoldDB" id="A0A165Z0P1"/>
<organism evidence="1 2">
    <name type="scientific">Methanobrevibacter curvatus</name>
    <dbReference type="NCBI Taxonomy" id="49547"/>
    <lineage>
        <taxon>Archaea</taxon>
        <taxon>Methanobacteriati</taxon>
        <taxon>Methanobacteriota</taxon>
        <taxon>Methanomada group</taxon>
        <taxon>Methanobacteria</taxon>
        <taxon>Methanobacteriales</taxon>
        <taxon>Methanobacteriaceae</taxon>
        <taxon>Methanobrevibacter</taxon>
    </lineage>
</organism>
<dbReference type="RefSeq" id="WP_067092722.1">
    <property type="nucleotide sequence ID" value="NZ_LWMV01000224.1"/>
</dbReference>